<feature type="transmembrane region" description="Helical" evidence="1">
    <location>
        <begin position="6"/>
        <end position="27"/>
    </location>
</feature>
<evidence type="ECO:0000313" key="3">
    <source>
        <dbReference type="Proteomes" id="UP000698173"/>
    </source>
</evidence>
<name>A0A921KEN7_SPOPS</name>
<proteinExistence type="predicted"/>
<keyword evidence="1" id="KW-0472">Membrane</keyword>
<evidence type="ECO:0000313" key="2">
    <source>
        <dbReference type="EMBL" id="HJF33985.1"/>
    </source>
</evidence>
<protein>
    <submittedName>
        <fullName evidence="2">Uncharacterized protein</fullName>
    </submittedName>
</protein>
<comment type="caution">
    <text evidence="2">The sequence shown here is derived from an EMBL/GenBank/DDBJ whole genome shotgun (WGS) entry which is preliminary data.</text>
</comment>
<dbReference type="Proteomes" id="UP000698173">
    <property type="component" value="Unassembled WGS sequence"/>
</dbReference>
<reference evidence="2" key="2">
    <citation type="submission" date="2021-09" db="EMBL/GenBank/DDBJ databases">
        <authorList>
            <person name="Gilroy R."/>
        </authorList>
    </citation>
    <scope>NUCLEOTIDE SEQUENCE</scope>
    <source>
        <strain evidence="2">CHK171-7178</strain>
    </source>
</reference>
<sequence length="200" mass="22828">MNKKWTYVFLATYAAILIIATISLELIDTDALNDHPKVESNEVSYVLDAPLQKENLDSIDAAEIFDKRTHPVRDTLRMTAQGNDINSTIIVERKNENDGVIDETIIKPLLVIGGVDFSDQLNYKIPEWTADSVTFLQPPLTEITYSFYREAYLLSQFTHASEQRNLSYSKLDRQITIHLLVPKDLIIAADDQLHINYITE</sequence>
<evidence type="ECO:0000256" key="1">
    <source>
        <dbReference type="SAM" id="Phobius"/>
    </source>
</evidence>
<reference evidence="2" key="1">
    <citation type="journal article" date="2021" name="PeerJ">
        <title>Extensive microbial diversity within the chicken gut microbiome revealed by metagenomics and culture.</title>
        <authorList>
            <person name="Gilroy R."/>
            <person name="Ravi A."/>
            <person name="Getino M."/>
            <person name="Pursley I."/>
            <person name="Horton D.L."/>
            <person name="Alikhan N.F."/>
            <person name="Baker D."/>
            <person name="Gharbi K."/>
            <person name="Hall N."/>
            <person name="Watson M."/>
            <person name="Adriaenssens E.M."/>
            <person name="Foster-Nyarko E."/>
            <person name="Jarju S."/>
            <person name="Secka A."/>
            <person name="Antonio M."/>
            <person name="Oren A."/>
            <person name="Chaudhuri R.R."/>
            <person name="La Ragione R."/>
            <person name="Hildebrand F."/>
            <person name="Pallen M.J."/>
        </authorList>
    </citation>
    <scope>NUCLEOTIDE SEQUENCE</scope>
    <source>
        <strain evidence="2">CHK171-7178</strain>
    </source>
</reference>
<dbReference type="EMBL" id="DYWT01000293">
    <property type="protein sequence ID" value="HJF33985.1"/>
    <property type="molecule type" value="Genomic_DNA"/>
</dbReference>
<accession>A0A921KEN7</accession>
<dbReference type="AlphaFoldDB" id="A0A921KEN7"/>
<keyword evidence="1" id="KW-1133">Transmembrane helix</keyword>
<organism evidence="2 3">
    <name type="scientific">Sporosarcina psychrophila</name>
    <name type="common">Bacillus psychrophilus</name>
    <dbReference type="NCBI Taxonomy" id="1476"/>
    <lineage>
        <taxon>Bacteria</taxon>
        <taxon>Bacillati</taxon>
        <taxon>Bacillota</taxon>
        <taxon>Bacilli</taxon>
        <taxon>Bacillales</taxon>
        <taxon>Caryophanaceae</taxon>
        <taxon>Sporosarcina</taxon>
    </lineage>
</organism>
<gene>
    <name evidence="2" type="ORF">K8V56_19660</name>
</gene>
<keyword evidence="1" id="KW-0812">Transmembrane</keyword>